<protein>
    <submittedName>
        <fullName evidence="2">Uncharacterized protein</fullName>
    </submittedName>
</protein>
<evidence type="ECO:0000256" key="1">
    <source>
        <dbReference type="SAM" id="Phobius"/>
    </source>
</evidence>
<proteinExistence type="predicted"/>
<dbReference type="EMBL" id="CAADFU010000042">
    <property type="protein sequence ID" value="VFK44682.1"/>
    <property type="molecule type" value="Genomic_DNA"/>
</dbReference>
<sequence>MDLDTIKLGIVFCLLASTIFGGLEIYRHRKIEIGNIILICFAIFAILGGVDLINASFHGDAENLPPRWREYLTVSGIAGIGVSLNLIVGKVRPLLSNPRKKAKTE</sequence>
<evidence type="ECO:0000313" key="3">
    <source>
        <dbReference type="EMBL" id="VFK44682.1"/>
    </source>
</evidence>
<organism evidence="2">
    <name type="scientific">Candidatus Kentrum sp. SD</name>
    <dbReference type="NCBI Taxonomy" id="2126332"/>
    <lineage>
        <taxon>Bacteria</taxon>
        <taxon>Pseudomonadati</taxon>
        <taxon>Pseudomonadota</taxon>
        <taxon>Gammaproteobacteria</taxon>
        <taxon>Candidatus Kentrum</taxon>
    </lineage>
</organism>
<feature type="transmembrane region" description="Helical" evidence="1">
    <location>
        <begin position="33"/>
        <end position="53"/>
    </location>
</feature>
<dbReference type="EMBL" id="CAADHB010000049">
    <property type="protein sequence ID" value="VFK79421.1"/>
    <property type="molecule type" value="Genomic_DNA"/>
</dbReference>
<evidence type="ECO:0000313" key="4">
    <source>
        <dbReference type="EMBL" id="VFK79421.1"/>
    </source>
</evidence>
<accession>A0A450YD96</accession>
<gene>
    <name evidence="4" type="ORF">BECKSD772D_GA0070982_10497</name>
    <name evidence="3" type="ORF">BECKSD772E_GA0070983_10428</name>
    <name evidence="2" type="ORF">BECKSD772F_GA0070984_10427</name>
</gene>
<dbReference type="EMBL" id="CAADFR010000042">
    <property type="protein sequence ID" value="VFK39518.1"/>
    <property type="molecule type" value="Genomic_DNA"/>
</dbReference>
<name>A0A450YD96_9GAMM</name>
<reference evidence="2" key="1">
    <citation type="submission" date="2019-02" db="EMBL/GenBank/DDBJ databases">
        <authorList>
            <person name="Gruber-Vodicka R. H."/>
            <person name="Seah K. B. B."/>
        </authorList>
    </citation>
    <scope>NUCLEOTIDE SEQUENCE</scope>
    <source>
        <strain evidence="4">BECK_S127</strain>
        <strain evidence="3">BECK_S1320</strain>
        <strain evidence="2">BECK_S1321</strain>
    </source>
</reference>
<dbReference type="AlphaFoldDB" id="A0A450YD96"/>
<evidence type="ECO:0000313" key="2">
    <source>
        <dbReference type="EMBL" id="VFK39518.1"/>
    </source>
</evidence>
<keyword evidence="1" id="KW-1133">Transmembrane helix</keyword>
<feature type="transmembrane region" description="Helical" evidence="1">
    <location>
        <begin position="6"/>
        <end position="26"/>
    </location>
</feature>
<keyword evidence="1" id="KW-0472">Membrane</keyword>
<keyword evidence="1" id="KW-0812">Transmembrane</keyword>
<feature type="transmembrane region" description="Helical" evidence="1">
    <location>
        <begin position="73"/>
        <end position="91"/>
    </location>
</feature>